<dbReference type="Proteomes" id="UP001632038">
    <property type="component" value="Unassembled WGS sequence"/>
</dbReference>
<evidence type="ECO:0000256" key="1">
    <source>
        <dbReference type="SAM" id="Phobius"/>
    </source>
</evidence>
<keyword evidence="1" id="KW-0472">Membrane</keyword>
<sequence length="66" mass="7342">MIWATGTVVALMDISSHATPTKELHWLSSIFAGVLMCKILMFVKIHLRAQKSLTESAFHEEARISG</sequence>
<keyword evidence="1" id="KW-1133">Transmembrane helix</keyword>
<name>A0ABD3E6B6_9LAMI</name>
<gene>
    <name evidence="2" type="ORF">CASFOL_006100</name>
</gene>
<keyword evidence="1" id="KW-0812">Transmembrane</keyword>
<dbReference type="AlphaFoldDB" id="A0ABD3E6B6"/>
<protein>
    <submittedName>
        <fullName evidence="2">Uncharacterized protein</fullName>
    </submittedName>
</protein>
<dbReference type="EMBL" id="JAVIJP010000007">
    <property type="protein sequence ID" value="KAL3649697.1"/>
    <property type="molecule type" value="Genomic_DNA"/>
</dbReference>
<keyword evidence="3" id="KW-1185">Reference proteome</keyword>
<accession>A0ABD3E6B6</accession>
<evidence type="ECO:0000313" key="3">
    <source>
        <dbReference type="Proteomes" id="UP001632038"/>
    </source>
</evidence>
<evidence type="ECO:0000313" key="2">
    <source>
        <dbReference type="EMBL" id="KAL3649697.1"/>
    </source>
</evidence>
<proteinExistence type="predicted"/>
<organism evidence="2 3">
    <name type="scientific">Castilleja foliolosa</name>
    <dbReference type="NCBI Taxonomy" id="1961234"/>
    <lineage>
        <taxon>Eukaryota</taxon>
        <taxon>Viridiplantae</taxon>
        <taxon>Streptophyta</taxon>
        <taxon>Embryophyta</taxon>
        <taxon>Tracheophyta</taxon>
        <taxon>Spermatophyta</taxon>
        <taxon>Magnoliopsida</taxon>
        <taxon>eudicotyledons</taxon>
        <taxon>Gunneridae</taxon>
        <taxon>Pentapetalae</taxon>
        <taxon>asterids</taxon>
        <taxon>lamiids</taxon>
        <taxon>Lamiales</taxon>
        <taxon>Orobanchaceae</taxon>
        <taxon>Pedicularideae</taxon>
        <taxon>Castillejinae</taxon>
        <taxon>Castilleja</taxon>
    </lineage>
</organism>
<comment type="caution">
    <text evidence="2">The sequence shown here is derived from an EMBL/GenBank/DDBJ whole genome shotgun (WGS) entry which is preliminary data.</text>
</comment>
<reference evidence="3" key="1">
    <citation type="journal article" date="2024" name="IScience">
        <title>Strigolactones Initiate the Formation of Haustorium-like Structures in Castilleja.</title>
        <authorList>
            <person name="Buerger M."/>
            <person name="Peterson D."/>
            <person name="Chory J."/>
        </authorList>
    </citation>
    <scope>NUCLEOTIDE SEQUENCE [LARGE SCALE GENOMIC DNA]</scope>
</reference>
<feature type="transmembrane region" description="Helical" evidence="1">
    <location>
        <begin position="24"/>
        <end position="43"/>
    </location>
</feature>